<dbReference type="SMART" id="SM00342">
    <property type="entry name" value="HTH_ARAC"/>
    <property type="match status" value="1"/>
</dbReference>
<dbReference type="InterPro" id="IPR018060">
    <property type="entry name" value="HTH_AraC"/>
</dbReference>
<dbReference type="InterPro" id="IPR009057">
    <property type="entry name" value="Homeodomain-like_sf"/>
</dbReference>
<dbReference type="GO" id="GO:0003700">
    <property type="term" value="F:DNA-binding transcription factor activity"/>
    <property type="evidence" value="ECO:0007669"/>
    <property type="project" value="InterPro"/>
</dbReference>
<evidence type="ECO:0000313" key="6">
    <source>
        <dbReference type="Proteomes" id="UP000501747"/>
    </source>
</evidence>
<dbReference type="RefSeq" id="WP_166034221.1">
    <property type="nucleotide sequence ID" value="NZ_CP049887.1"/>
</dbReference>
<dbReference type="SUPFAM" id="SSF46689">
    <property type="entry name" value="Homeodomain-like"/>
    <property type="match status" value="2"/>
</dbReference>
<sequence length="366" mass="42753">MKPLINFLDHLMTITNFSYLLVEQETMFITQKNITDIHLTQKQIRHVASQSKLIHTYYLKEPKLLVFGYLLEKEKQLLLLFIDDDIQQFISYNDQLLKIAEMIHLFLKGAPLSKADVLSTNQNILYLKETVIDEAISQQKEQEIYHHDYESEEALFLELMNGNKEGLLRRFYAFQKYSMTGTLSTESELRSQKNILIVTVAVSTRYAIRGGVPNERAYTLSDKLIQKIEKTTVLNKTDQPELDIMLLFTNEVLKYQHLNYSTPIKKTCEFIQKNTYSKLSVPVIAETVNYSVPHLSLLFKEEVGMTLNHYVMKQKIEESKRLLAFNQYDMSTISSLLNFTDVSYFIKVFKKFEGMTPRMYAQMIGH</sequence>
<proteinExistence type="predicted"/>
<reference evidence="5 6" key="1">
    <citation type="submission" date="2020-03" db="EMBL/GenBank/DDBJ databases">
        <title>Vagococcus sp. nov., isolated from beetles.</title>
        <authorList>
            <person name="Hyun D.-W."/>
            <person name="Bae J.-W."/>
        </authorList>
    </citation>
    <scope>NUCLEOTIDE SEQUENCE [LARGE SCALE GENOMIC DNA]</scope>
    <source>
        <strain evidence="5 6">HDW17B</strain>
    </source>
</reference>
<dbReference type="PROSITE" id="PS01124">
    <property type="entry name" value="HTH_ARAC_FAMILY_2"/>
    <property type="match status" value="1"/>
</dbReference>
<dbReference type="Proteomes" id="UP000501747">
    <property type="component" value="Chromosome"/>
</dbReference>
<gene>
    <name evidence="5" type="ORF">G7082_05885</name>
</gene>
<dbReference type="KEGG" id="vhy:G7082_05885"/>
<evidence type="ECO:0000313" key="5">
    <source>
        <dbReference type="EMBL" id="QIL48073.1"/>
    </source>
</evidence>
<dbReference type="PANTHER" id="PTHR43280:SF34">
    <property type="entry name" value="ARAC-FAMILY TRANSCRIPTIONAL REGULATOR"/>
    <property type="match status" value="1"/>
</dbReference>
<dbReference type="Pfam" id="PF12833">
    <property type="entry name" value="HTH_18"/>
    <property type="match status" value="1"/>
</dbReference>
<evidence type="ECO:0000259" key="4">
    <source>
        <dbReference type="PROSITE" id="PS01124"/>
    </source>
</evidence>
<dbReference type="GO" id="GO:0043565">
    <property type="term" value="F:sequence-specific DNA binding"/>
    <property type="evidence" value="ECO:0007669"/>
    <property type="project" value="InterPro"/>
</dbReference>
<name>A0A6G8AT16_9ENTE</name>
<dbReference type="PANTHER" id="PTHR43280">
    <property type="entry name" value="ARAC-FAMILY TRANSCRIPTIONAL REGULATOR"/>
    <property type="match status" value="1"/>
</dbReference>
<protein>
    <submittedName>
        <fullName evidence="5">Helix-turn-helix domain-containing protein</fullName>
    </submittedName>
</protein>
<dbReference type="AlphaFoldDB" id="A0A6G8AT16"/>
<keyword evidence="3" id="KW-0804">Transcription</keyword>
<evidence type="ECO:0000256" key="1">
    <source>
        <dbReference type="ARBA" id="ARBA00023015"/>
    </source>
</evidence>
<evidence type="ECO:0000256" key="2">
    <source>
        <dbReference type="ARBA" id="ARBA00023125"/>
    </source>
</evidence>
<dbReference type="EMBL" id="CP049887">
    <property type="protein sequence ID" value="QIL48073.1"/>
    <property type="molecule type" value="Genomic_DNA"/>
</dbReference>
<accession>A0A6G8AT16</accession>
<dbReference type="InterPro" id="IPR018062">
    <property type="entry name" value="HTH_AraC-typ_CS"/>
</dbReference>
<dbReference type="PROSITE" id="PS00041">
    <property type="entry name" value="HTH_ARAC_FAMILY_1"/>
    <property type="match status" value="1"/>
</dbReference>
<feature type="domain" description="HTH araC/xylS-type" evidence="4">
    <location>
        <begin position="265"/>
        <end position="363"/>
    </location>
</feature>
<keyword evidence="6" id="KW-1185">Reference proteome</keyword>
<evidence type="ECO:0000256" key="3">
    <source>
        <dbReference type="ARBA" id="ARBA00023163"/>
    </source>
</evidence>
<keyword evidence="1" id="KW-0805">Transcription regulation</keyword>
<organism evidence="5 6">
    <name type="scientific">Vagococcus hydrophili</name>
    <dbReference type="NCBI Taxonomy" id="2714947"/>
    <lineage>
        <taxon>Bacteria</taxon>
        <taxon>Bacillati</taxon>
        <taxon>Bacillota</taxon>
        <taxon>Bacilli</taxon>
        <taxon>Lactobacillales</taxon>
        <taxon>Enterococcaceae</taxon>
        <taxon>Vagococcus</taxon>
    </lineage>
</organism>
<dbReference type="Gene3D" id="1.10.10.60">
    <property type="entry name" value="Homeodomain-like"/>
    <property type="match status" value="2"/>
</dbReference>
<keyword evidence="2" id="KW-0238">DNA-binding</keyword>